<protein>
    <recommendedName>
        <fullName evidence="1">GAF domain-containing protein</fullName>
    </recommendedName>
</protein>
<evidence type="ECO:0000259" key="1">
    <source>
        <dbReference type="Pfam" id="PF01590"/>
    </source>
</evidence>
<dbReference type="InterPro" id="IPR003018">
    <property type="entry name" value="GAF"/>
</dbReference>
<dbReference type="RefSeq" id="WP_093992380.1">
    <property type="nucleotide sequence ID" value="NZ_FXZK01000004.1"/>
</dbReference>
<keyword evidence="3" id="KW-1185">Reference proteome</keyword>
<dbReference type="AlphaFoldDB" id="A0A238LGT9"/>
<sequence length="193" mass="20448">MTSDLLARAGAAATAETSPEDALRALLTPLHGELGQRTGAFDLPDGVSQFFVAGAFLVAPDQEWHMLTASLGFPAEQNRLMIPIDGGHPARVRASGAPLHLPDTEAEAGNFKQYLKTARMGSAIYAPMIWQGRFLGQIVLAGRARGSLSAEDFGVMCAAAPLAAAVYVAQGGPEWLTRIYPPEDGFRVDPQGM</sequence>
<name>A0A238LGT9_9RHOB</name>
<dbReference type="SUPFAM" id="SSF55781">
    <property type="entry name" value="GAF domain-like"/>
    <property type="match status" value="1"/>
</dbReference>
<gene>
    <name evidence="2" type="ORF">LOM8899_02325</name>
</gene>
<proteinExistence type="predicted"/>
<organism evidence="2 3">
    <name type="scientific">Flavimaricola marinus</name>
    <dbReference type="NCBI Taxonomy" id="1819565"/>
    <lineage>
        <taxon>Bacteria</taxon>
        <taxon>Pseudomonadati</taxon>
        <taxon>Pseudomonadota</taxon>
        <taxon>Alphaproteobacteria</taxon>
        <taxon>Rhodobacterales</taxon>
        <taxon>Paracoccaceae</taxon>
        <taxon>Flavimaricola</taxon>
    </lineage>
</organism>
<feature type="domain" description="GAF" evidence="1">
    <location>
        <begin position="20"/>
        <end position="164"/>
    </location>
</feature>
<evidence type="ECO:0000313" key="2">
    <source>
        <dbReference type="EMBL" id="SMY08176.1"/>
    </source>
</evidence>
<accession>A0A238LGT9</accession>
<reference evidence="2 3" key="1">
    <citation type="submission" date="2017-05" db="EMBL/GenBank/DDBJ databases">
        <authorList>
            <person name="Song R."/>
            <person name="Chenine A.L."/>
            <person name="Ruprecht R.M."/>
        </authorList>
    </citation>
    <scope>NUCLEOTIDE SEQUENCE [LARGE SCALE GENOMIC DNA]</scope>
    <source>
        <strain evidence="2 3">CECT 8899</strain>
    </source>
</reference>
<dbReference type="EMBL" id="FXZK01000004">
    <property type="protein sequence ID" value="SMY08176.1"/>
    <property type="molecule type" value="Genomic_DNA"/>
</dbReference>
<dbReference type="Pfam" id="PF01590">
    <property type="entry name" value="GAF"/>
    <property type="match status" value="1"/>
</dbReference>
<dbReference type="InterPro" id="IPR029016">
    <property type="entry name" value="GAF-like_dom_sf"/>
</dbReference>
<dbReference type="Proteomes" id="UP000201613">
    <property type="component" value="Unassembled WGS sequence"/>
</dbReference>
<dbReference type="OrthoDB" id="8440729at2"/>
<evidence type="ECO:0000313" key="3">
    <source>
        <dbReference type="Proteomes" id="UP000201613"/>
    </source>
</evidence>
<dbReference type="Gene3D" id="3.30.450.40">
    <property type="match status" value="1"/>
</dbReference>